<evidence type="ECO:0000313" key="12">
    <source>
        <dbReference type="Proteomes" id="UP000007110"/>
    </source>
</evidence>
<dbReference type="InterPro" id="IPR001958">
    <property type="entry name" value="Tet-R_TetA/multi-R_MdtG-like"/>
</dbReference>
<dbReference type="PANTHER" id="PTHR23506:SF26">
    <property type="entry name" value="MFS-TYPE TRANSPORTER SLC18B1"/>
    <property type="match status" value="1"/>
</dbReference>
<dbReference type="PRINTS" id="PR01035">
    <property type="entry name" value="TCRTETA"/>
</dbReference>
<dbReference type="PROSITE" id="PS50850">
    <property type="entry name" value="MFS"/>
    <property type="match status" value="1"/>
</dbReference>
<feature type="region of interest" description="Disordered" evidence="8">
    <location>
        <begin position="20"/>
        <end position="68"/>
    </location>
</feature>
<accession>A0A7M7HFT1</accession>
<feature type="transmembrane region" description="Helical" evidence="9">
    <location>
        <begin position="252"/>
        <end position="274"/>
    </location>
</feature>
<evidence type="ECO:0000256" key="1">
    <source>
        <dbReference type="ARBA" id="ARBA00004141"/>
    </source>
</evidence>
<reference evidence="11" key="2">
    <citation type="submission" date="2021-01" db="UniProtKB">
        <authorList>
            <consortium name="EnsemblMetazoa"/>
        </authorList>
    </citation>
    <scope>IDENTIFICATION</scope>
</reference>
<dbReference type="InterPro" id="IPR050930">
    <property type="entry name" value="MFS_Vesicular_Transporter"/>
</dbReference>
<dbReference type="InterPro" id="IPR011701">
    <property type="entry name" value="MFS"/>
</dbReference>
<keyword evidence="3" id="KW-0813">Transport</keyword>
<evidence type="ECO:0000256" key="5">
    <source>
        <dbReference type="ARBA" id="ARBA00022775"/>
    </source>
</evidence>
<comment type="similarity">
    <text evidence="2">Belongs to the major facilitator superfamily. Vesicular transporter family.</text>
</comment>
<dbReference type="KEGG" id="spu:584747"/>
<dbReference type="GO" id="GO:0016020">
    <property type="term" value="C:membrane"/>
    <property type="evidence" value="ECO:0007669"/>
    <property type="project" value="UniProtKB-SubCell"/>
</dbReference>
<proteinExistence type="inferred from homology"/>
<feature type="domain" description="Major facilitator superfamily (MFS) profile" evidence="10">
    <location>
        <begin position="120"/>
        <end position="521"/>
    </location>
</feature>
<dbReference type="InterPro" id="IPR036259">
    <property type="entry name" value="MFS_trans_sf"/>
</dbReference>
<feature type="transmembrane region" description="Helical" evidence="9">
    <location>
        <begin position="460"/>
        <end position="484"/>
    </location>
</feature>
<feature type="transmembrane region" description="Helical" evidence="9">
    <location>
        <begin position="323"/>
        <end position="341"/>
    </location>
</feature>
<evidence type="ECO:0000256" key="3">
    <source>
        <dbReference type="ARBA" id="ARBA00022448"/>
    </source>
</evidence>
<comment type="subcellular location">
    <subcellularLocation>
        <location evidence="1">Membrane</location>
        <topology evidence="1">Multi-pass membrane protein</topology>
    </subcellularLocation>
</comment>
<dbReference type="InParanoid" id="A0A7M7HFT1"/>
<dbReference type="GO" id="GO:0022857">
    <property type="term" value="F:transmembrane transporter activity"/>
    <property type="evidence" value="ECO:0000318"/>
    <property type="project" value="GO_Central"/>
</dbReference>
<feature type="transmembrane region" description="Helical" evidence="9">
    <location>
        <begin position="280"/>
        <end position="302"/>
    </location>
</feature>
<dbReference type="PANTHER" id="PTHR23506">
    <property type="entry name" value="GH10249P"/>
    <property type="match status" value="1"/>
</dbReference>
<feature type="compositionally biased region" description="Basic and acidic residues" evidence="8">
    <location>
        <begin position="56"/>
        <end position="66"/>
    </location>
</feature>
<evidence type="ECO:0000256" key="2">
    <source>
        <dbReference type="ARBA" id="ARBA00006829"/>
    </source>
</evidence>
<evidence type="ECO:0000256" key="4">
    <source>
        <dbReference type="ARBA" id="ARBA00022692"/>
    </source>
</evidence>
<protein>
    <recommendedName>
        <fullName evidence="10">Major facilitator superfamily (MFS) profile domain-containing protein</fullName>
    </recommendedName>
</protein>
<keyword evidence="6 9" id="KW-1133">Transmembrane helix</keyword>
<feature type="compositionally biased region" description="Polar residues" evidence="8">
    <location>
        <begin position="23"/>
        <end position="44"/>
    </location>
</feature>
<sequence>MPGNRSKCVSFKTNEGSFDYEKMSSSATDLSEASLKTSSPSHSRSGLLEDMNSSERSLDSNDRDFETPDNAKTLSEYLLRKDEIKGCFEEEDDNGSDDDDEPFDDDSCGKYKITKSDIITFLCLVVSTFISWLAFSIMAPFFPNEAHRRGLMDIEVGIIFSLQALTSTIVSPIVGKFIPLIGAKVTLVTGLFLEATGNILFGYCVKLHSKTAFIAFAYITRILVGLGVGTSVTATMTINAKTFPNHIARTMGLLETTAGLGLLLGPVFGGLLYQLGGSSYLLPFVVIGGLDMGSMLFSLYFLPSPKCKAVESGSVSELLRIPWVWPIAMAAFLGSACLSFLEPTFSVHATNFTDNAFYIGLLFMLISGSYAGSSPLWGWIGDTFAMTRVCLIIGLILDSIGFLLIGPSPVLHLPSRLWIICIGLILFGVGDGAVIVSAIGDMFKIAVKYKLPEDIRTYGVVSGVFNGAYSLGTVFGPWVAGGLLYQEYGFNNTSQIMSLLLLSMAFIICVSSVVEHHWRKRQNRLGKRVKDLYNVQTDNAIPETVPLFQQPKGKKPSQES</sequence>
<evidence type="ECO:0000256" key="7">
    <source>
        <dbReference type="ARBA" id="ARBA00023136"/>
    </source>
</evidence>
<dbReference type="Gene3D" id="1.20.1250.20">
    <property type="entry name" value="MFS general substrate transporter like domains"/>
    <property type="match status" value="2"/>
</dbReference>
<dbReference type="OMA" id="ICINIVP"/>
<feature type="transmembrane region" description="Helical" evidence="9">
    <location>
        <begin position="385"/>
        <end position="405"/>
    </location>
</feature>
<dbReference type="EnsemblMetazoa" id="XM_011664493">
    <property type="protein sequence ID" value="XP_011662795"/>
    <property type="gene ID" value="LOC584747"/>
</dbReference>
<reference evidence="12" key="1">
    <citation type="submission" date="2015-02" db="EMBL/GenBank/DDBJ databases">
        <title>Genome sequencing for Strongylocentrotus purpuratus.</title>
        <authorList>
            <person name="Murali S."/>
            <person name="Liu Y."/>
            <person name="Vee V."/>
            <person name="English A."/>
            <person name="Wang M."/>
            <person name="Skinner E."/>
            <person name="Han Y."/>
            <person name="Muzny D.M."/>
            <person name="Worley K.C."/>
            <person name="Gibbs R.A."/>
        </authorList>
    </citation>
    <scope>NUCLEOTIDE SEQUENCE</scope>
</reference>
<dbReference type="GeneID" id="584747"/>
<evidence type="ECO:0000259" key="10">
    <source>
        <dbReference type="PROSITE" id="PS50850"/>
    </source>
</evidence>
<evidence type="ECO:0000313" key="11">
    <source>
        <dbReference type="EnsemblMetazoa" id="XP_011662795"/>
    </source>
</evidence>
<feature type="transmembrane region" description="Helical" evidence="9">
    <location>
        <begin position="181"/>
        <end position="201"/>
    </location>
</feature>
<name>A0A7M7HFT1_STRPU</name>
<evidence type="ECO:0000256" key="9">
    <source>
        <dbReference type="SAM" id="Phobius"/>
    </source>
</evidence>
<keyword evidence="4 9" id="KW-0812">Transmembrane</keyword>
<dbReference type="InterPro" id="IPR020846">
    <property type="entry name" value="MFS_dom"/>
</dbReference>
<feature type="transmembrane region" description="Helical" evidence="9">
    <location>
        <begin position="154"/>
        <end position="174"/>
    </location>
</feature>
<organism evidence="11 12">
    <name type="scientific">Strongylocentrotus purpuratus</name>
    <name type="common">Purple sea urchin</name>
    <dbReference type="NCBI Taxonomy" id="7668"/>
    <lineage>
        <taxon>Eukaryota</taxon>
        <taxon>Metazoa</taxon>
        <taxon>Echinodermata</taxon>
        <taxon>Eleutherozoa</taxon>
        <taxon>Echinozoa</taxon>
        <taxon>Echinoidea</taxon>
        <taxon>Euechinoidea</taxon>
        <taxon>Echinacea</taxon>
        <taxon>Camarodonta</taxon>
        <taxon>Echinidea</taxon>
        <taxon>Strongylocentrotidae</taxon>
        <taxon>Strongylocentrotus</taxon>
    </lineage>
</organism>
<dbReference type="Pfam" id="PF07690">
    <property type="entry name" value="MFS_1"/>
    <property type="match status" value="1"/>
</dbReference>
<keyword evidence="7 9" id="KW-0472">Membrane</keyword>
<dbReference type="Proteomes" id="UP000007110">
    <property type="component" value="Unassembled WGS sequence"/>
</dbReference>
<dbReference type="SUPFAM" id="SSF103473">
    <property type="entry name" value="MFS general substrate transporter"/>
    <property type="match status" value="1"/>
</dbReference>
<feature type="transmembrane region" description="Helical" evidence="9">
    <location>
        <begin position="213"/>
        <end position="240"/>
    </location>
</feature>
<feature type="transmembrane region" description="Helical" evidence="9">
    <location>
        <begin position="119"/>
        <end position="142"/>
    </location>
</feature>
<evidence type="ECO:0000256" key="6">
    <source>
        <dbReference type="ARBA" id="ARBA00022989"/>
    </source>
</evidence>
<feature type="transmembrane region" description="Helical" evidence="9">
    <location>
        <begin position="417"/>
        <end position="439"/>
    </location>
</feature>
<feature type="transmembrane region" description="Helical" evidence="9">
    <location>
        <begin position="496"/>
        <end position="514"/>
    </location>
</feature>
<keyword evidence="12" id="KW-1185">Reference proteome</keyword>
<dbReference type="AlphaFoldDB" id="A0A7M7HFT1"/>
<evidence type="ECO:0000256" key="8">
    <source>
        <dbReference type="SAM" id="MobiDB-lite"/>
    </source>
</evidence>
<dbReference type="RefSeq" id="XP_011662795.2">
    <property type="nucleotide sequence ID" value="XM_011664493.2"/>
</dbReference>
<feature type="transmembrane region" description="Helical" evidence="9">
    <location>
        <begin position="356"/>
        <end position="373"/>
    </location>
</feature>
<keyword evidence="5" id="KW-0532">Neurotransmitter transport</keyword>
<dbReference type="OrthoDB" id="446368at2759"/>